<dbReference type="AlphaFoldDB" id="A0A6J6XQL7"/>
<evidence type="ECO:0000256" key="1">
    <source>
        <dbReference type="SAM" id="MobiDB-lite"/>
    </source>
</evidence>
<feature type="transmembrane region" description="Helical" evidence="2">
    <location>
        <begin position="139"/>
        <end position="160"/>
    </location>
</feature>
<gene>
    <name evidence="3" type="ORF">UFOPK3024_00398</name>
</gene>
<keyword evidence="2" id="KW-0472">Membrane</keyword>
<feature type="compositionally biased region" description="Low complexity" evidence="1">
    <location>
        <begin position="174"/>
        <end position="204"/>
    </location>
</feature>
<feature type="region of interest" description="Disordered" evidence="1">
    <location>
        <begin position="174"/>
        <end position="207"/>
    </location>
</feature>
<organism evidence="3">
    <name type="scientific">freshwater metagenome</name>
    <dbReference type="NCBI Taxonomy" id="449393"/>
    <lineage>
        <taxon>unclassified sequences</taxon>
        <taxon>metagenomes</taxon>
        <taxon>ecological metagenomes</taxon>
    </lineage>
</organism>
<reference evidence="3" key="1">
    <citation type="submission" date="2020-05" db="EMBL/GenBank/DDBJ databases">
        <authorList>
            <person name="Chiriac C."/>
            <person name="Salcher M."/>
            <person name="Ghai R."/>
            <person name="Kavagutti S V."/>
        </authorList>
    </citation>
    <scope>NUCLEOTIDE SEQUENCE</scope>
</reference>
<name>A0A6J6XQL7_9ZZZZ</name>
<proteinExistence type="predicted"/>
<accession>A0A6J6XQL7</accession>
<sequence>MKSQRTTWIAQAPPHHDRFARSGAGQCAGSGPSLHPLRKGFQHSADRGLLEHKFAHDDCPGACSPPGEVTLGEIKPLEEVRSHVTGGLRREHGLHARGSGLLRNHSALSGFALSTVLPVSSLLNPVGAKPARVYWRRRIEILVVLVILVLFVGKACGGGTQPVADNTPIPAVTTTSSATPTPSASTAVIASPTSSPSATATRTPAKGECKDSQVRVYVTAESLENPVGGPVLMRFVVATNSDTTCLRDVGGSQNEVRITSASGNRIWSSDDCNPGGAANVRPISKSSPYAVTVEWNGKVSKPGCSGSKPEASNGSYAIVARNGDVKSQPEPLILN</sequence>
<evidence type="ECO:0000256" key="2">
    <source>
        <dbReference type="SAM" id="Phobius"/>
    </source>
</evidence>
<keyword evidence="2" id="KW-0812">Transmembrane</keyword>
<evidence type="ECO:0000313" key="3">
    <source>
        <dbReference type="EMBL" id="CAB4797486.1"/>
    </source>
</evidence>
<keyword evidence="2" id="KW-1133">Transmembrane helix</keyword>
<dbReference type="EMBL" id="CAFAAK010000061">
    <property type="protein sequence ID" value="CAB4797486.1"/>
    <property type="molecule type" value="Genomic_DNA"/>
</dbReference>
<protein>
    <submittedName>
        <fullName evidence="3">Unannotated protein</fullName>
    </submittedName>
</protein>